<organism evidence="3 4">
    <name type="scientific">Rossellomorea vietnamensis</name>
    <dbReference type="NCBI Taxonomy" id="218284"/>
    <lineage>
        <taxon>Bacteria</taxon>
        <taxon>Bacillati</taxon>
        <taxon>Bacillota</taxon>
        <taxon>Bacilli</taxon>
        <taxon>Bacillales</taxon>
        <taxon>Bacillaceae</taxon>
        <taxon>Rossellomorea</taxon>
    </lineage>
</organism>
<comment type="caution">
    <text evidence="3">The sequence shown here is derived from an EMBL/GenBank/DDBJ whole genome shotgun (WGS) entry which is preliminary data.</text>
</comment>
<gene>
    <name evidence="3" type="ORF">FZC79_00030</name>
</gene>
<sequence length="285" mass="32557">MQEKNNRLLFQYIIDNDHKMTDAWLDCRKHCAGFSVYAKNTSSEIESKLRSQNSEFIESLAYVLICKDNFSERVDRWAEKIAHERVELGTSINEIVQQFGIFRKIFWDFIEKFIHENHTEVPQVLEWSRELNSGFDSVIEKFTELYHAKTKDSLSKQENLIKAIISPVIPVTESAAIFPLLGNLNITIAEGLADSVLEQCTKYNITKLFIDISGVGTIDTMIANQIFQMISSLKLIGVEAFLSGIRPELAMTAVHLGIDFKEYPSYSSLKQALKENGLHVESFLH</sequence>
<keyword evidence="1" id="KW-0597">Phosphoprotein</keyword>
<name>A0A5D4KIY0_9BACI</name>
<dbReference type="AlphaFoldDB" id="A0A5D4KIY0"/>
<dbReference type="Pfam" id="PF01740">
    <property type="entry name" value="STAS"/>
    <property type="match status" value="1"/>
</dbReference>
<accession>A0A5D4KIY0</accession>
<dbReference type="CDD" id="cd07041">
    <property type="entry name" value="STAS_RsbR_RsbS_like"/>
    <property type="match status" value="1"/>
</dbReference>
<dbReference type="InterPro" id="IPR051932">
    <property type="entry name" value="Bact_StressResp_Reg"/>
</dbReference>
<dbReference type="SUPFAM" id="SSF52091">
    <property type="entry name" value="SpoIIaa-like"/>
    <property type="match status" value="1"/>
</dbReference>
<dbReference type="InterPro" id="IPR036513">
    <property type="entry name" value="STAS_dom_sf"/>
</dbReference>
<evidence type="ECO:0000259" key="2">
    <source>
        <dbReference type="PROSITE" id="PS50801"/>
    </source>
</evidence>
<protein>
    <submittedName>
        <fullName evidence="3">STAS domain-containing protein</fullName>
    </submittedName>
</protein>
<evidence type="ECO:0000313" key="3">
    <source>
        <dbReference type="EMBL" id="TYR77254.1"/>
    </source>
</evidence>
<evidence type="ECO:0000256" key="1">
    <source>
        <dbReference type="ARBA" id="ARBA00022553"/>
    </source>
</evidence>
<dbReference type="Gene3D" id="3.30.750.24">
    <property type="entry name" value="STAS domain"/>
    <property type="match status" value="1"/>
</dbReference>
<proteinExistence type="predicted"/>
<dbReference type="Gene3D" id="1.10.490.70">
    <property type="entry name" value="Histidine kinase N-terminal domain"/>
    <property type="match status" value="1"/>
</dbReference>
<dbReference type="PANTHER" id="PTHR33745">
    <property type="entry name" value="RSBT ANTAGONIST PROTEIN RSBS-RELATED"/>
    <property type="match status" value="1"/>
</dbReference>
<dbReference type="RefSeq" id="WP_148944876.1">
    <property type="nucleotide sequence ID" value="NZ_JBNIKK010000011.1"/>
</dbReference>
<dbReference type="PROSITE" id="PS50801">
    <property type="entry name" value="STAS"/>
    <property type="match status" value="1"/>
</dbReference>
<dbReference type="InterPro" id="IPR002645">
    <property type="entry name" value="STAS_dom"/>
</dbReference>
<reference evidence="3 4" key="1">
    <citation type="submission" date="2019-08" db="EMBL/GenBank/DDBJ databases">
        <title>Bacillus genomes from the desert of Cuatro Cienegas, Coahuila.</title>
        <authorList>
            <person name="Olmedo-Alvarez G."/>
        </authorList>
    </citation>
    <scope>NUCLEOTIDE SEQUENCE [LARGE SCALE GENOMIC DNA]</scope>
    <source>
        <strain evidence="3 4">CH40_1T</strain>
    </source>
</reference>
<evidence type="ECO:0000313" key="4">
    <source>
        <dbReference type="Proteomes" id="UP000323317"/>
    </source>
</evidence>
<dbReference type="EMBL" id="VTEH01000001">
    <property type="protein sequence ID" value="TYR77254.1"/>
    <property type="molecule type" value="Genomic_DNA"/>
</dbReference>
<dbReference type="PANTHER" id="PTHR33745:SF3">
    <property type="entry name" value="RSBT CO-ANTAGONIST PROTEIN RSBRC"/>
    <property type="match status" value="1"/>
</dbReference>
<dbReference type="Proteomes" id="UP000323317">
    <property type="component" value="Unassembled WGS sequence"/>
</dbReference>
<feature type="domain" description="STAS" evidence="2">
    <location>
        <begin position="165"/>
        <end position="276"/>
    </location>
</feature>